<proteinExistence type="predicted"/>
<dbReference type="EMBL" id="JAMKPW020000022">
    <property type="protein sequence ID" value="KAK8206665.1"/>
    <property type="molecule type" value="Genomic_DNA"/>
</dbReference>
<evidence type="ECO:0000313" key="1">
    <source>
        <dbReference type="EMBL" id="KAK8206665.1"/>
    </source>
</evidence>
<protein>
    <submittedName>
        <fullName evidence="1">GINS complex subunit</fullName>
    </submittedName>
</protein>
<keyword evidence="2" id="KW-1185">Reference proteome</keyword>
<gene>
    <name evidence="1" type="primary">SLD5</name>
    <name evidence="1" type="ORF">M8818_004499</name>
</gene>
<evidence type="ECO:0000313" key="2">
    <source>
        <dbReference type="Proteomes" id="UP001320706"/>
    </source>
</evidence>
<reference evidence="1" key="1">
    <citation type="submission" date="2024-02" db="EMBL/GenBank/DDBJ databases">
        <title>Metagenome Assembled Genome of Zalaria obscura JY119.</title>
        <authorList>
            <person name="Vighnesh L."/>
            <person name="Jagadeeshwari U."/>
            <person name="Venkata Ramana C."/>
            <person name="Sasikala C."/>
        </authorList>
    </citation>
    <scope>NUCLEOTIDE SEQUENCE</scope>
    <source>
        <strain evidence="1">JY119</strain>
    </source>
</reference>
<organism evidence="1 2">
    <name type="scientific">Zalaria obscura</name>
    <dbReference type="NCBI Taxonomy" id="2024903"/>
    <lineage>
        <taxon>Eukaryota</taxon>
        <taxon>Fungi</taxon>
        <taxon>Dikarya</taxon>
        <taxon>Ascomycota</taxon>
        <taxon>Pezizomycotina</taxon>
        <taxon>Dothideomycetes</taxon>
        <taxon>Dothideomycetidae</taxon>
        <taxon>Dothideales</taxon>
        <taxon>Zalariaceae</taxon>
        <taxon>Zalaria</taxon>
    </lineage>
</organism>
<name>A0ACC3SBA5_9PEZI</name>
<accession>A0ACC3SBA5</accession>
<dbReference type="Proteomes" id="UP001320706">
    <property type="component" value="Unassembled WGS sequence"/>
</dbReference>
<comment type="caution">
    <text evidence="1">The sequence shown here is derived from an EMBL/GenBank/DDBJ whole genome shotgun (WGS) entry which is preliminary data.</text>
</comment>
<sequence length="225" mass="25493">MDIDDILASVSGPRIPQRTLDLQALTRAWVAERTAPELLPYPAELVDRVMDRVRKQIETVEEMTGNMDPKSNFSLIVIQTELERFKFLVRSFLRARIAKIDKYPHHYTNLSKSSDPDSAQTLLSPTESQYLTHHIALLSHHYNTSFLASFPAQLQRLDDTAGGISMVDTPDSESAVFCRVLRDCGEVDIWGEDGRAKVDLRRGDVWVLRWSAVKERVVGGDVELI</sequence>